<dbReference type="AlphaFoldDB" id="A0A7X5ZFF6"/>
<evidence type="ECO:0000313" key="2">
    <source>
        <dbReference type="EMBL" id="NIH98067.1"/>
    </source>
</evidence>
<dbReference type="Proteomes" id="UP000547444">
    <property type="component" value="Unassembled WGS sequence"/>
</dbReference>
<organism evidence="2 3">
    <name type="scientific">Mycolicibacterium fluoranthenivorans</name>
    <dbReference type="NCBI Taxonomy" id="258505"/>
    <lineage>
        <taxon>Bacteria</taxon>
        <taxon>Bacillati</taxon>
        <taxon>Actinomycetota</taxon>
        <taxon>Actinomycetes</taxon>
        <taxon>Mycobacteriales</taxon>
        <taxon>Mycobacteriaceae</taxon>
        <taxon>Mycolicibacterium</taxon>
    </lineage>
</organism>
<dbReference type="EMBL" id="JAANOW010000003">
    <property type="protein sequence ID" value="NIH98067.1"/>
    <property type="molecule type" value="Genomic_DNA"/>
</dbReference>
<gene>
    <name evidence="2" type="ORF">FHU31_005073</name>
</gene>
<dbReference type="Pfam" id="PF05119">
    <property type="entry name" value="Terminase_4"/>
    <property type="match status" value="1"/>
</dbReference>
<dbReference type="InterPro" id="IPR006448">
    <property type="entry name" value="Phage_term_ssu_P27"/>
</dbReference>
<comment type="caution">
    <text evidence="2">The sequence shown here is derived from an EMBL/GenBank/DDBJ whole genome shotgun (WGS) entry which is preliminary data.</text>
</comment>
<protein>
    <submittedName>
        <fullName evidence="2">P27 family predicted phage terminase small subunit</fullName>
    </submittedName>
</protein>
<reference evidence="2 3" key="1">
    <citation type="submission" date="2020-03" db="EMBL/GenBank/DDBJ databases">
        <title>Sequencing the genomes of 1000 actinobacteria strains.</title>
        <authorList>
            <person name="Klenk H.-P."/>
        </authorList>
    </citation>
    <scope>NUCLEOTIDE SEQUENCE [LARGE SCALE GENOMIC DNA]</scope>
    <source>
        <strain evidence="2 3">DSM 44556</strain>
    </source>
</reference>
<evidence type="ECO:0000256" key="1">
    <source>
        <dbReference type="SAM" id="MobiDB-lite"/>
    </source>
</evidence>
<dbReference type="RefSeq" id="WP_208411365.1">
    <property type="nucleotide sequence ID" value="NZ_JAANOW010000003.1"/>
</dbReference>
<feature type="compositionally biased region" description="Basic and acidic residues" evidence="1">
    <location>
        <begin position="1"/>
        <end position="11"/>
    </location>
</feature>
<name>A0A7X5ZFF6_9MYCO</name>
<evidence type="ECO:0000313" key="3">
    <source>
        <dbReference type="Proteomes" id="UP000547444"/>
    </source>
</evidence>
<keyword evidence="3" id="KW-1185">Reference proteome</keyword>
<sequence length="159" mass="17618">MLLLNGRKEGQDSAGRPVPKPPAFKRLAPNPPTWLSREAKAEWKRVVPGLVLLDLVKPEDRATLTAYCEVWSRFVKATRDIAKNGLVVRNTSVRKDGTESTWFTKNPAVAIAEQAETRLRQYANDFGLTPAGERNVSKRDDDRGSDEINPFATGALGDD</sequence>
<feature type="region of interest" description="Disordered" evidence="1">
    <location>
        <begin position="1"/>
        <end position="31"/>
    </location>
</feature>
<dbReference type="NCBIfam" id="TIGR01558">
    <property type="entry name" value="sm_term_P27"/>
    <property type="match status" value="1"/>
</dbReference>
<accession>A0A7X5ZFF6</accession>
<proteinExistence type="predicted"/>
<feature type="region of interest" description="Disordered" evidence="1">
    <location>
        <begin position="129"/>
        <end position="159"/>
    </location>
</feature>
<feature type="compositionally biased region" description="Basic and acidic residues" evidence="1">
    <location>
        <begin position="135"/>
        <end position="146"/>
    </location>
</feature>